<gene>
    <name evidence="3" type="ORF">PICST_32997</name>
</gene>
<feature type="compositionally biased region" description="Polar residues" evidence="1">
    <location>
        <begin position="204"/>
        <end position="223"/>
    </location>
</feature>
<keyword evidence="2" id="KW-1133">Transmembrane helix</keyword>
<dbReference type="STRING" id="322104.A3LXZ9"/>
<accession>A3LXZ9</accession>
<keyword evidence="2" id="KW-0472">Membrane</keyword>
<feature type="compositionally biased region" description="Polar residues" evidence="1">
    <location>
        <begin position="304"/>
        <end position="322"/>
    </location>
</feature>
<dbReference type="OMA" id="SITEWAT"/>
<dbReference type="eggNOG" id="ENOG502RK6M">
    <property type="taxonomic scope" value="Eukaryota"/>
</dbReference>
<dbReference type="Proteomes" id="UP000002258">
    <property type="component" value="Chromosome 6"/>
</dbReference>
<evidence type="ECO:0000313" key="4">
    <source>
        <dbReference type="Proteomes" id="UP000002258"/>
    </source>
</evidence>
<evidence type="ECO:0000256" key="2">
    <source>
        <dbReference type="SAM" id="Phobius"/>
    </source>
</evidence>
<keyword evidence="4" id="KW-1185">Reference proteome</keyword>
<dbReference type="AlphaFoldDB" id="A3LXZ9"/>
<feature type="region of interest" description="Disordered" evidence="1">
    <location>
        <begin position="152"/>
        <end position="184"/>
    </location>
</feature>
<dbReference type="OrthoDB" id="4026697at2759"/>
<feature type="transmembrane region" description="Helical" evidence="2">
    <location>
        <begin position="12"/>
        <end position="32"/>
    </location>
</feature>
<feature type="transmembrane region" description="Helical" evidence="2">
    <location>
        <begin position="101"/>
        <end position="127"/>
    </location>
</feature>
<dbReference type="InParanoid" id="A3LXZ9"/>
<dbReference type="EMBL" id="CP000500">
    <property type="protein sequence ID" value="ABN67892.2"/>
    <property type="molecule type" value="Genomic_DNA"/>
</dbReference>
<sequence>MYAIVVNSFMVVFRGIWSVFNLVVITPIYYFVYIQYMLVLHLLLIPIQLLVSITIYTALIKIPIVIPLSYVLELNDSNPERADNAWLAAQLHLFFVNFTHFAMVSVFLGICAGTILGWNIIGIRYLLTWGKRKTKKGSRSLYKSYQGSKVSTRNANISSPDRKRFVTPVSSAKSSPRRDASAQSTPLLSRLLNTVVVDDHTETRATGSNIHTSGNLRGRSTNKTKQELVYEDDDGYSYSMYSKRSKEQLPQIVSPSKQNKRSSEKGTDSKKTTFAQPVEAELPLADPIEEEIGTIAEESETESMNDGATLFSNVRNDATLASSVREEPK</sequence>
<feature type="region of interest" description="Disordered" evidence="1">
    <location>
        <begin position="244"/>
        <end position="329"/>
    </location>
</feature>
<dbReference type="GeneID" id="4839947"/>
<protein>
    <submittedName>
        <fullName evidence="3">Uncharacterized protein</fullName>
    </submittedName>
</protein>
<proteinExistence type="predicted"/>
<name>A3LXZ9_PICST</name>
<keyword evidence="2" id="KW-0812">Transmembrane</keyword>
<evidence type="ECO:0000256" key="1">
    <source>
        <dbReference type="SAM" id="MobiDB-lite"/>
    </source>
</evidence>
<dbReference type="RefSeq" id="XP_001385921.2">
    <property type="nucleotide sequence ID" value="XM_001385884.1"/>
</dbReference>
<feature type="compositionally biased region" description="Basic and acidic residues" evidence="1">
    <location>
        <begin position="261"/>
        <end position="271"/>
    </location>
</feature>
<feature type="region of interest" description="Disordered" evidence="1">
    <location>
        <begin position="203"/>
        <end position="225"/>
    </location>
</feature>
<dbReference type="KEGG" id="pic:PICST_32997"/>
<evidence type="ECO:0000313" key="3">
    <source>
        <dbReference type="EMBL" id="ABN67892.2"/>
    </source>
</evidence>
<feature type="transmembrane region" description="Helical" evidence="2">
    <location>
        <begin position="39"/>
        <end position="66"/>
    </location>
</feature>
<feature type="compositionally biased region" description="Acidic residues" evidence="1">
    <location>
        <begin position="287"/>
        <end position="303"/>
    </location>
</feature>
<dbReference type="HOGENOM" id="CLU_844982_0_0_1"/>
<reference evidence="3 4" key="1">
    <citation type="journal article" date="2007" name="Nat. Biotechnol.">
        <title>Genome sequence of the lignocellulose-bioconverting and xylose-fermenting yeast Pichia stipitis.</title>
        <authorList>
            <person name="Jeffries T.W."/>
            <person name="Grigoriev I.V."/>
            <person name="Grimwood J."/>
            <person name="Laplaza J.M."/>
            <person name="Aerts A."/>
            <person name="Salamov A."/>
            <person name="Schmutz J."/>
            <person name="Lindquist E."/>
            <person name="Dehal P."/>
            <person name="Shapiro H."/>
            <person name="Jin Y.S."/>
            <person name="Passoth V."/>
            <person name="Richardson P.M."/>
        </authorList>
    </citation>
    <scope>NUCLEOTIDE SEQUENCE [LARGE SCALE GENOMIC DNA]</scope>
    <source>
        <strain evidence="4">ATCC 58785 / CBS 6054 / NBRC 10063 / NRRL Y-11545</strain>
    </source>
</reference>
<organism evidence="3 4">
    <name type="scientific">Scheffersomyces stipitis (strain ATCC 58785 / CBS 6054 / NBRC 10063 / NRRL Y-11545)</name>
    <name type="common">Yeast</name>
    <name type="synonym">Pichia stipitis</name>
    <dbReference type="NCBI Taxonomy" id="322104"/>
    <lineage>
        <taxon>Eukaryota</taxon>
        <taxon>Fungi</taxon>
        <taxon>Dikarya</taxon>
        <taxon>Ascomycota</taxon>
        <taxon>Saccharomycotina</taxon>
        <taxon>Pichiomycetes</taxon>
        <taxon>Debaryomycetaceae</taxon>
        <taxon>Scheffersomyces</taxon>
    </lineage>
</organism>